<gene>
    <name evidence="11" type="primary">WBGene00276914</name>
</gene>
<dbReference type="InterPro" id="IPR002659">
    <property type="entry name" value="Glyco_trans_31"/>
</dbReference>
<evidence type="ECO:0000256" key="5">
    <source>
        <dbReference type="ARBA" id="ARBA00022692"/>
    </source>
</evidence>
<reference evidence="12" key="1">
    <citation type="journal article" date="2008" name="Nat. Genet.">
        <title>The Pristionchus pacificus genome provides a unique perspective on nematode lifestyle and parasitism.</title>
        <authorList>
            <person name="Dieterich C."/>
            <person name="Clifton S.W."/>
            <person name="Schuster L.N."/>
            <person name="Chinwalla A."/>
            <person name="Delehaunty K."/>
            <person name="Dinkelacker I."/>
            <person name="Fulton L."/>
            <person name="Fulton R."/>
            <person name="Godfrey J."/>
            <person name="Minx P."/>
            <person name="Mitreva M."/>
            <person name="Roeseler W."/>
            <person name="Tian H."/>
            <person name="Witte H."/>
            <person name="Yang S.P."/>
            <person name="Wilson R.K."/>
            <person name="Sommer R.J."/>
        </authorList>
    </citation>
    <scope>NUCLEOTIDE SEQUENCE [LARGE SCALE GENOMIC DNA]</scope>
    <source>
        <strain evidence="12">PS312</strain>
    </source>
</reference>
<evidence type="ECO:0000256" key="3">
    <source>
        <dbReference type="ARBA" id="ARBA00022676"/>
    </source>
</evidence>
<dbReference type="OrthoDB" id="5512589at2759"/>
<dbReference type="Proteomes" id="UP000005239">
    <property type="component" value="Unassembled WGS sequence"/>
</dbReference>
<accession>A0A8R1UTR7</accession>
<keyword evidence="5" id="KW-0812">Transmembrane</keyword>
<protein>
    <recommendedName>
        <fullName evidence="10">Hexosyltransferase</fullName>
        <ecNumber evidence="10">2.4.1.-</ecNumber>
    </recommendedName>
</protein>
<dbReference type="AlphaFoldDB" id="A0A2A6CZQ1"/>
<evidence type="ECO:0000256" key="7">
    <source>
        <dbReference type="ARBA" id="ARBA00022989"/>
    </source>
</evidence>
<evidence type="ECO:0000256" key="8">
    <source>
        <dbReference type="ARBA" id="ARBA00023034"/>
    </source>
</evidence>
<dbReference type="Gene3D" id="3.90.550.50">
    <property type="match status" value="1"/>
</dbReference>
<keyword evidence="4" id="KW-0808">Transferase</keyword>
<proteinExistence type="inferred from homology"/>
<dbReference type="GO" id="GO:0016757">
    <property type="term" value="F:glycosyltransferase activity"/>
    <property type="evidence" value="ECO:0000318"/>
    <property type="project" value="GO_Central"/>
</dbReference>
<evidence type="ECO:0000256" key="2">
    <source>
        <dbReference type="ARBA" id="ARBA00008661"/>
    </source>
</evidence>
<dbReference type="EC" id="2.4.1.-" evidence="10"/>
<accession>A0A2A6CZQ1</accession>
<dbReference type="GO" id="GO:0000139">
    <property type="term" value="C:Golgi membrane"/>
    <property type="evidence" value="ECO:0000318"/>
    <property type="project" value="GO_Central"/>
</dbReference>
<dbReference type="EnsemblMetazoa" id="PPA38545.1">
    <property type="protein sequence ID" value="PPA38545.1"/>
    <property type="gene ID" value="WBGene00276914"/>
</dbReference>
<evidence type="ECO:0000256" key="10">
    <source>
        <dbReference type="RuleBase" id="RU363063"/>
    </source>
</evidence>
<reference evidence="11" key="2">
    <citation type="submission" date="2022-06" db="UniProtKB">
        <authorList>
            <consortium name="EnsemblMetazoa"/>
        </authorList>
    </citation>
    <scope>IDENTIFICATION</scope>
    <source>
        <strain evidence="11">PS312</strain>
    </source>
</reference>
<evidence type="ECO:0000313" key="11">
    <source>
        <dbReference type="EnsemblMetazoa" id="PPA38545.1"/>
    </source>
</evidence>
<evidence type="ECO:0000256" key="1">
    <source>
        <dbReference type="ARBA" id="ARBA00004323"/>
    </source>
</evidence>
<dbReference type="GO" id="GO:0016758">
    <property type="term" value="F:hexosyltransferase activity"/>
    <property type="evidence" value="ECO:0007669"/>
    <property type="project" value="InterPro"/>
</dbReference>
<dbReference type="PANTHER" id="PTHR11214">
    <property type="entry name" value="BETA-1,3-N-ACETYLGLUCOSAMINYLTRANSFERASE"/>
    <property type="match status" value="1"/>
</dbReference>
<dbReference type="Pfam" id="PF01762">
    <property type="entry name" value="Galactosyl_T"/>
    <property type="match status" value="1"/>
</dbReference>
<keyword evidence="7" id="KW-1133">Transmembrane helix</keyword>
<evidence type="ECO:0000256" key="9">
    <source>
        <dbReference type="ARBA" id="ARBA00023136"/>
    </source>
</evidence>
<keyword evidence="12" id="KW-1185">Reference proteome</keyword>
<organism evidence="11 12">
    <name type="scientific">Pristionchus pacificus</name>
    <name type="common">Parasitic nematode worm</name>
    <dbReference type="NCBI Taxonomy" id="54126"/>
    <lineage>
        <taxon>Eukaryota</taxon>
        <taxon>Metazoa</taxon>
        <taxon>Ecdysozoa</taxon>
        <taxon>Nematoda</taxon>
        <taxon>Chromadorea</taxon>
        <taxon>Rhabditida</taxon>
        <taxon>Rhabditina</taxon>
        <taxon>Diplogasteromorpha</taxon>
        <taxon>Diplogasteroidea</taxon>
        <taxon>Neodiplogasteridae</taxon>
        <taxon>Pristionchus</taxon>
    </lineage>
</organism>
<evidence type="ECO:0000256" key="4">
    <source>
        <dbReference type="ARBA" id="ARBA00022679"/>
    </source>
</evidence>
<keyword evidence="6" id="KW-0735">Signal-anchor</keyword>
<comment type="subcellular location">
    <subcellularLocation>
        <location evidence="1 10">Golgi apparatus membrane</location>
        <topology evidence="1 10">Single-pass type II membrane protein</topology>
    </subcellularLocation>
</comment>
<keyword evidence="9" id="KW-0472">Membrane</keyword>
<dbReference type="GO" id="GO:0006493">
    <property type="term" value="P:protein O-linked glycosylation"/>
    <property type="evidence" value="ECO:0000318"/>
    <property type="project" value="GO_Central"/>
</dbReference>
<evidence type="ECO:0000313" key="12">
    <source>
        <dbReference type="Proteomes" id="UP000005239"/>
    </source>
</evidence>
<keyword evidence="8 10" id="KW-0333">Golgi apparatus</keyword>
<sequence length="384" mass="44679">MYYSEFIQNDVLNCIWLDVAEKRMGVAPQSTSLFSYCDRRSLNSILMLVSLLRRLLLSDKRNHLCPQKLLIIQLIWILPYVLVTNYLERSLLAFRLACYTQSDLLSHTPYATDTEQCVQRLFSGQRSTKEACSLKEDVDLILTPRLPSHSFDTVIVVRSAPKASDYRNYIRRTWAKDAKGYAPVVFAVAKGADLSKEAKEHGDIMQFDYPDSYYSLSKKMTMTYRWFLTLPTSITKLVVTNDDVVLHVQNLKEMDLPPLYDTWVVGKVSRGYPRLIFPWITWYVSGDSYPHMCYPRFVQGSSMVFSRSAVKEIYDGVCSIPLLPLDDVLMGVQSLCLPFEQVHREGFDVHWPNEYFVVFHHQYERYDWKRLETLYNATAGKTRR</sequence>
<keyword evidence="3 10" id="KW-0328">Glycosyltransferase</keyword>
<evidence type="ECO:0000256" key="6">
    <source>
        <dbReference type="ARBA" id="ARBA00022968"/>
    </source>
</evidence>
<comment type="similarity">
    <text evidence="2 10">Belongs to the glycosyltransferase 31 family.</text>
</comment>
<name>A0A2A6CZQ1_PRIPA</name>
<dbReference type="PANTHER" id="PTHR11214:SF378">
    <property type="entry name" value="BETA-1,3-GALACTOSYLTRANSFERASE 4"/>
    <property type="match status" value="1"/>
</dbReference>